<name>A0ABP8X9V0_9ACTN</name>
<sequence length="201" mass="21037">MSARDDILGRVRKALDGVEAGYAVPVAPRIAPLADVVGHFAERVADYRAVVVRCAPDEVAVRVAAALPDGARVVVPAGLSVEVPGADEDGADGRVLTAYELDAYDAVVTDARVGVAETGTIILDHGPGQGRRAISLVPDLHVCIVRADQVVPDVPDALPLLDPSRAHTWISGPSATSDIELDRVEGVHGPRTLVLVLVEKE</sequence>
<dbReference type="RefSeq" id="WP_345521115.1">
    <property type="nucleotide sequence ID" value="NZ_BAABKM010000002.1"/>
</dbReference>
<dbReference type="Gene3D" id="3.40.50.10420">
    <property type="entry name" value="NagB/RpiA/CoA transferase-like"/>
    <property type="match status" value="1"/>
</dbReference>
<dbReference type="InterPro" id="IPR037171">
    <property type="entry name" value="NagB/RpiA_transferase-like"/>
</dbReference>
<accession>A0ABP8X9V0</accession>
<gene>
    <name evidence="2" type="ORF">GCM10023349_20070</name>
</gene>
<dbReference type="PANTHER" id="PTHR43682:SF1">
    <property type="entry name" value="LACTATE UTILIZATION PROTEIN C"/>
    <property type="match status" value="1"/>
</dbReference>
<dbReference type="InterPro" id="IPR003741">
    <property type="entry name" value="LUD_dom"/>
</dbReference>
<dbReference type="Proteomes" id="UP001499974">
    <property type="component" value="Unassembled WGS sequence"/>
</dbReference>
<feature type="domain" description="LUD" evidence="1">
    <location>
        <begin position="101"/>
        <end position="198"/>
    </location>
</feature>
<proteinExistence type="predicted"/>
<keyword evidence="3" id="KW-1185">Reference proteome</keyword>
<reference evidence="3" key="1">
    <citation type="journal article" date="2019" name="Int. J. Syst. Evol. Microbiol.">
        <title>The Global Catalogue of Microorganisms (GCM) 10K type strain sequencing project: providing services to taxonomists for standard genome sequencing and annotation.</title>
        <authorList>
            <consortium name="The Broad Institute Genomics Platform"/>
            <consortium name="The Broad Institute Genome Sequencing Center for Infectious Disease"/>
            <person name="Wu L."/>
            <person name="Ma J."/>
        </authorList>
    </citation>
    <scope>NUCLEOTIDE SEQUENCE [LARGE SCALE GENOMIC DNA]</scope>
    <source>
        <strain evidence="3">JCM 18531</strain>
    </source>
</reference>
<dbReference type="Pfam" id="PF02589">
    <property type="entry name" value="LUD_dom"/>
    <property type="match status" value="1"/>
</dbReference>
<dbReference type="InterPro" id="IPR024185">
    <property type="entry name" value="FTHF_cligase-like_sf"/>
</dbReference>
<evidence type="ECO:0000259" key="1">
    <source>
        <dbReference type="Pfam" id="PF02589"/>
    </source>
</evidence>
<evidence type="ECO:0000313" key="2">
    <source>
        <dbReference type="EMBL" id="GAA4702733.1"/>
    </source>
</evidence>
<dbReference type="EMBL" id="BAABKM010000002">
    <property type="protein sequence ID" value="GAA4702733.1"/>
    <property type="molecule type" value="Genomic_DNA"/>
</dbReference>
<organism evidence="2 3">
    <name type="scientific">Nocardioides conyzicola</name>
    <dbReference type="NCBI Taxonomy" id="1651781"/>
    <lineage>
        <taxon>Bacteria</taxon>
        <taxon>Bacillati</taxon>
        <taxon>Actinomycetota</taxon>
        <taxon>Actinomycetes</taxon>
        <taxon>Propionibacteriales</taxon>
        <taxon>Nocardioidaceae</taxon>
        <taxon>Nocardioides</taxon>
    </lineage>
</organism>
<dbReference type="SUPFAM" id="SSF100950">
    <property type="entry name" value="NagB/RpiA/CoA transferase-like"/>
    <property type="match status" value="1"/>
</dbReference>
<protein>
    <submittedName>
        <fullName evidence="2">LUD domain-containing protein</fullName>
    </submittedName>
</protein>
<evidence type="ECO:0000313" key="3">
    <source>
        <dbReference type="Proteomes" id="UP001499974"/>
    </source>
</evidence>
<dbReference type="PANTHER" id="PTHR43682">
    <property type="entry name" value="LACTATE UTILIZATION PROTEIN C"/>
    <property type="match status" value="1"/>
</dbReference>
<comment type="caution">
    <text evidence="2">The sequence shown here is derived from an EMBL/GenBank/DDBJ whole genome shotgun (WGS) entry which is preliminary data.</text>
</comment>